<dbReference type="InterPro" id="IPR057326">
    <property type="entry name" value="KR_dom"/>
</dbReference>
<dbReference type="PANTHER" id="PTHR42879:SF2">
    <property type="entry name" value="3-OXOACYL-[ACYL-CARRIER-PROTEIN] REDUCTASE FABG"/>
    <property type="match status" value="1"/>
</dbReference>
<dbReference type="FunFam" id="3.40.50.720:FF:000084">
    <property type="entry name" value="Short-chain dehydrogenase reductase"/>
    <property type="match status" value="1"/>
</dbReference>
<dbReference type="Gene3D" id="3.40.50.720">
    <property type="entry name" value="NAD(P)-binding Rossmann-like Domain"/>
    <property type="match status" value="1"/>
</dbReference>
<dbReference type="SMART" id="SM00822">
    <property type="entry name" value="PKS_KR"/>
    <property type="match status" value="1"/>
</dbReference>
<dbReference type="GO" id="GO:0004316">
    <property type="term" value="F:3-oxoacyl-[acyl-carrier-protein] reductase (NADPH) activity"/>
    <property type="evidence" value="ECO:0007669"/>
    <property type="project" value="UniProtKB-EC"/>
</dbReference>
<dbReference type="InterPro" id="IPR036291">
    <property type="entry name" value="NAD(P)-bd_dom_sf"/>
</dbReference>
<organism evidence="6 7">
    <name type="scientific">Novymonas esmeraldas</name>
    <dbReference type="NCBI Taxonomy" id="1808958"/>
    <lineage>
        <taxon>Eukaryota</taxon>
        <taxon>Discoba</taxon>
        <taxon>Euglenozoa</taxon>
        <taxon>Kinetoplastea</taxon>
        <taxon>Metakinetoplastina</taxon>
        <taxon>Trypanosomatida</taxon>
        <taxon>Trypanosomatidae</taxon>
        <taxon>Novymonas</taxon>
    </lineage>
</organism>
<evidence type="ECO:0000256" key="4">
    <source>
        <dbReference type="RuleBase" id="RU000363"/>
    </source>
</evidence>
<dbReference type="PRINTS" id="PR00081">
    <property type="entry name" value="GDHRDH"/>
</dbReference>
<proteinExistence type="inferred from homology"/>
<dbReference type="SUPFAM" id="SSF51735">
    <property type="entry name" value="NAD(P)-binding Rossmann-fold domains"/>
    <property type="match status" value="1"/>
</dbReference>
<dbReference type="AlphaFoldDB" id="A0AAW0ERY0"/>
<accession>A0AAW0ERY0</accession>
<dbReference type="InterPro" id="IPR002347">
    <property type="entry name" value="SDR_fam"/>
</dbReference>
<evidence type="ECO:0000256" key="1">
    <source>
        <dbReference type="ARBA" id="ARBA00006484"/>
    </source>
</evidence>
<evidence type="ECO:0000259" key="5">
    <source>
        <dbReference type="SMART" id="SM00822"/>
    </source>
</evidence>
<evidence type="ECO:0000313" key="7">
    <source>
        <dbReference type="Proteomes" id="UP001430356"/>
    </source>
</evidence>
<dbReference type="PANTHER" id="PTHR42879">
    <property type="entry name" value="3-OXOACYL-(ACYL-CARRIER-PROTEIN) REDUCTASE"/>
    <property type="match status" value="1"/>
</dbReference>
<keyword evidence="7" id="KW-1185">Reference proteome</keyword>
<gene>
    <name evidence="6" type="ORF">NESM_000634300</name>
</gene>
<dbReference type="Pfam" id="PF00106">
    <property type="entry name" value="adh_short"/>
    <property type="match status" value="1"/>
</dbReference>
<dbReference type="PROSITE" id="PS00061">
    <property type="entry name" value="ADH_SHORT"/>
    <property type="match status" value="1"/>
</dbReference>
<dbReference type="GO" id="GO:0032787">
    <property type="term" value="P:monocarboxylic acid metabolic process"/>
    <property type="evidence" value="ECO:0007669"/>
    <property type="project" value="UniProtKB-ARBA"/>
</dbReference>
<reference evidence="6 7" key="1">
    <citation type="journal article" date="2021" name="MBio">
        <title>A New Model Trypanosomatid, Novymonas esmeraldas: Genomic Perception of Its 'Candidatus Pandoraea novymonadis' Endosymbiont.</title>
        <authorList>
            <person name="Zakharova A."/>
            <person name="Saura A."/>
            <person name="Butenko A."/>
            <person name="Podesvova L."/>
            <person name="Warmusova S."/>
            <person name="Kostygov A.Y."/>
            <person name="Nenarokova A."/>
            <person name="Lukes J."/>
            <person name="Opperdoes F.R."/>
            <person name="Yurchenko V."/>
        </authorList>
    </citation>
    <scope>NUCLEOTIDE SEQUENCE [LARGE SCALE GENOMIC DNA]</scope>
    <source>
        <strain evidence="6 7">E262AT.01</strain>
    </source>
</reference>
<protein>
    <recommendedName>
        <fullName evidence="2">3-oxoacyl-[acyl-carrier-protein] reductase</fullName>
        <ecNumber evidence="2">1.1.1.100</ecNumber>
    </recommendedName>
</protein>
<evidence type="ECO:0000256" key="3">
    <source>
        <dbReference type="ARBA" id="ARBA00048508"/>
    </source>
</evidence>
<dbReference type="EC" id="1.1.1.100" evidence="2"/>
<name>A0AAW0ERY0_9TRYP</name>
<dbReference type="InterPro" id="IPR020904">
    <property type="entry name" value="Sc_DH/Rdtase_CS"/>
</dbReference>
<dbReference type="NCBIfam" id="NF009093">
    <property type="entry name" value="PRK12429.1"/>
    <property type="match status" value="1"/>
</dbReference>
<comment type="catalytic activity">
    <reaction evidence="3">
        <text>a (3R)-hydroxyacyl-[ACP] + NADP(+) = a 3-oxoacyl-[ACP] + NADPH + H(+)</text>
        <dbReference type="Rhea" id="RHEA:17397"/>
        <dbReference type="Rhea" id="RHEA-COMP:9916"/>
        <dbReference type="Rhea" id="RHEA-COMP:9945"/>
        <dbReference type="ChEBI" id="CHEBI:15378"/>
        <dbReference type="ChEBI" id="CHEBI:57783"/>
        <dbReference type="ChEBI" id="CHEBI:58349"/>
        <dbReference type="ChEBI" id="CHEBI:78776"/>
        <dbReference type="ChEBI" id="CHEBI:78827"/>
        <dbReference type="EC" id="1.1.1.100"/>
    </reaction>
</comment>
<dbReference type="EMBL" id="JAECZO010000089">
    <property type="protein sequence ID" value="KAK7196922.1"/>
    <property type="molecule type" value="Genomic_DNA"/>
</dbReference>
<dbReference type="InterPro" id="IPR050259">
    <property type="entry name" value="SDR"/>
</dbReference>
<comment type="similarity">
    <text evidence="1 4">Belongs to the short-chain dehydrogenases/reductases (SDR) family.</text>
</comment>
<sequence>MYQPFLVGKTALVTGGLGSIGEAICVELAKAGCSVAVNGRRETPSADVLERITKAAAVHHGQVMYACGDMKDRASMAAMVQSVHHAWGHIDILVNCAGVQHVAPAEELAVEDWCDIIDVNFNSIFHMTQLVLPLMRQRGWGRIVNISSILGLVGNANKAAYSASKHGVIGYTKSVALETATTEITCNAVCPGFVDTPLLRKEIVAMAHETYGGDVDKATRQIMTEMQPSLQFVACTAVGEAVVFLCSPAAKEMRGTCLSIDGAGSAR</sequence>
<evidence type="ECO:0000256" key="2">
    <source>
        <dbReference type="ARBA" id="ARBA00012948"/>
    </source>
</evidence>
<comment type="caution">
    <text evidence="6">The sequence shown here is derived from an EMBL/GenBank/DDBJ whole genome shotgun (WGS) entry which is preliminary data.</text>
</comment>
<evidence type="ECO:0000313" key="6">
    <source>
        <dbReference type="EMBL" id="KAK7196922.1"/>
    </source>
</evidence>
<dbReference type="Proteomes" id="UP001430356">
    <property type="component" value="Unassembled WGS sequence"/>
</dbReference>
<feature type="domain" description="Ketoreductase" evidence="5">
    <location>
        <begin position="9"/>
        <end position="182"/>
    </location>
</feature>
<dbReference type="PRINTS" id="PR00080">
    <property type="entry name" value="SDRFAMILY"/>
</dbReference>